<evidence type="ECO:0000256" key="5">
    <source>
        <dbReference type="SAM" id="Phobius"/>
    </source>
</evidence>
<accession>A0A1P8WBB8</accession>
<dbReference type="PANTHER" id="PTHR43471">
    <property type="entry name" value="ABC TRANSPORTER PERMEASE"/>
    <property type="match status" value="1"/>
</dbReference>
<keyword evidence="4 5" id="KW-0472">Membrane</keyword>
<dbReference type="STRING" id="1891926.Fuma_00940"/>
<proteinExistence type="predicted"/>
<evidence type="ECO:0000256" key="4">
    <source>
        <dbReference type="ARBA" id="ARBA00023136"/>
    </source>
</evidence>
<feature type="transmembrane region" description="Helical" evidence="5">
    <location>
        <begin position="174"/>
        <end position="193"/>
    </location>
</feature>
<organism evidence="7 8">
    <name type="scientific">Fuerstiella marisgermanici</name>
    <dbReference type="NCBI Taxonomy" id="1891926"/>
    <lineage>
        <taxon>Bacteria</taxon>
        <taxon>Pseudomonadati</taxon>
        <taxon>Planctomycetota</taxon>
        <taxon>Planctomycetia</taxon>
        <taxon>Planctomycetales</taxon>
        <taxon>Planctomycetaceae</taxon>
        <taxon>Fuerstiella</taxon>
    </lineage>
</organism>
<feature type="transmembrane region" description="Helical" evidence="5">
    <location>
        <begin position="527"/>
        <end position="545"/>
    </location>
</feature>
<dbReference type="GO" id="GO:0016020">
    <property type="term" value="C:membrane"/>
    <property type="evidence" value="ECO:0007669"/>
    <property type="project" value="UniProtKB-SubCell"/>
</dbReference>
<dbReference type="RefSeq" id="WP_077023126.1">
    <property type="nucleotide sequence ID" value="NZ_CP017641.1"/>
</dbReference>
<feature type="domain" description="ABC-2 type transporter transmembrane" evidence="6">
    <location>
        <begin position="56"/>
        <end position="227"/>
    </location>
</feature>
<keyword evidence="3 5" id="KW-1133">Transmembrane helix</keyword>
<feature type="transmembrane region" description="Helical" evidence="5">
    <location>
        <begin position="404"/>
        <end position="424"/>
    </location>
</feature>
<keyword evidence="2 5" id="KW-0812">Transmembrane</keyword>
<feature type="transmembrane region" description="Helical" evidence="5">
    <location>
        <begin position="142"/>
        <end position="162"/>
    </location>
</feature>
<dbReference type="Pfam" id="PF12698">
    <property type="entry name" value="ABC2_membrane_3"/>
    <property type="match status" value="1"/>
</dbReference>
<feature type="transmembrane region" description="Helical" evidence="5">
    <location>
        <begin position="103"/>
        <end position="136"/>
    </location>
</feature>
<dbReference type="Proteomes" id="UP000187735">
    <property type="component" value="Chromosome"/>
</dbReference>
<evidence type="ECO:0000313" key="7">
    <source>
        <dbReference type="EMBL" id="APZ91352.1"/>
    </source>
</evidence>
<feature type="transmembrane region" description="Helical" evidence="5">
    <location>
        <begin position="237"/>
        <end position="259"/>
    </location>
</feature>
<evidence type="ECO:0000259" key="6">
    <source>
        <dbReference type="Pfam" id="PF12698"/>
    </source>
</evidence>
<reference evidence="7 8" key="1">
    <citation type="journal article" date="2016" name="Front. Microbiol.">
        <title>Fuerstia marisgermanicae gen. nov., sp. nov., an Unusual Member of the Phylum Planctomycetes from the German Wadden Sea.</title>
        <authorList>
            <person name="Kohn T."/>
            <person name="Heuer A."/>
            <person name="Jogler M."/>
            <person name="Vollmers J."/>
            <person name="Boedeker C."/>
            <person name="Bunk B."/>
            <person name="Rast P."/>
            <person name="Borchert D."/>
            <person name="Glockner I."/>
            <person name="Freese H.M."/>
            <person name="Klenk H.P."/>
            <person name="Overmann J."/>
            <person name="Kaster A.K."/>
            <person name="Rohde M."/>
            <person name="Wiegand S."/>
            <person name="Jogler C."/>
        </authorList>
    </citation>
    <scope>NUCLEOTIDE SEQUENCE [LARGE SCALE GENOMIC DNA]</scope>
    <source>
        <strain evidence="7 8">NH11</strain>
    </source>
</reference>
<protein>
    <submittedName>
        <fullName evidence="7">Gliding motility-associated ABC transporter permease protein</fullName>
    </submittedName>
</protein>
<evidence type="ECO:0000256" key="3">
    <source>
        <dbReference type="ARBA" id="ARBA00022989"/>
    </source>
</evidence>
<dbReference type="EMBL" id="CP017641">
    <property type="protein sequence ID" value="APZ91352.1"/>
    <property type="molecule type" value="Genomic_DNA"/>
</dbReference>
<feature type="transmembrane region" description="Helical" evidence="5">
    <location>
        <begin position="21"/>
        <end position="40"/>
    </location>
</feature>
<evidence type="ECO:0000313" key="8">
    <source>
        <dbReference type="Proteomes" id="UP000187735"/>
    </source>
</evidence>
<feature type="transmembrane region" description="Helical" evidence="5">
    <location>
        <begin position="353"/>
        <end position="373"/>
    </location>
</feature>
<gene>
    <name evidence="7" type="ORF">Fuma_00940</name>
</gene>
<comment type="subcellular location">
    <subcellularLocation>
        <location evidence="1">Membrane</location>
        <topology evidence="1">Multi-pass membrane protein</topology>
    </subcellularLocation>
</comment>
<dbReference type="AlphaFoldDB" id="A0A1P8WBB8"/>
<dbReference type="InterPro" id="IPR013525">
    <property type="entry name" value="ABC2_TM"/>
</dbReference>
<feature type="transmembrane region" description="Helical" evidence="5">
    <location>
        <begin position="60"/>
        <end position="82"/>
    </location>
</feature>
<feature type="transmembrane region" description="Helical" evidence="5">
    <location>
        <begin position="322"/>
        <end position="341"/>
    </location>
</feature>
<feature type="transmembrane region" description="Helical" evidence="5">
    <location>
        <begin position="436"/>
        <end position="457"/>
    </location>
</feature>
<evidence type="ECO:0000256" key="1">
    <source>
        <dbReference type="ARBA" id="ARBA00004141"/>
    </source>
</evidence>
<name>A0A1P8WBB8_9PLAN</name>
<feature type="transmembrane region" description="Helical" evidence="5">
    <location>
        <begin position="469"/>
        <end position="487"/>
    </location>
</feature>
<dbReference type="GO" id="GO:0140359">
    <property type="term" value="F:ABC-type transporter activity"/>
    <property type="evidence" value="ECO:0007669"/>
    <property type="project" value="InterPro"/>
</dbReference>
<dbReference type="OrthoDB" id="216295at2"/>
<keyword evidence="8" id="KW-1185">Reference proteome</keyword>
<evidence type="ECO:0000256" key="2">
    <source>
        <dbReference type="ARBA" id="ARBA00022692"/>
    </source>
</evidence>
<sequence>MNGTLVVAERELPALLRTRQTFWILSSVAFAFAVTVLLKWPESGVADLSGTQPRAAFRSLALAMLMAVVLIVPAFPATGIVTEVRRRTMELLLNSPLQRYEIFFGKALALLGFAVILLLVTLPALACCFAMGGISLQSDVAMLYLLILVVCAQLIVVGMLVGTFAGNAESALRWAYGATFALVIATLIPWQFLQGSEGLLGSFAGFLRRLSPVPALLQLIGDRPLNTVGIADAQDMMAWYLATAAAMIIVGSFVCVSRLNYSLLDRSRSQGVITDDLSAKQQSVRRRFFLVDPQRRKAGIPGFLNPVLVKEFRSRQFGRLHWLLRLIAGCAVLSLLLTLGTTMGTVGWGVERIGGIIIIAQVALIVVFTPGLAGGMIAGEMESGGWNLLRVTPLKPGRIIRGKLTSVLITLVLVLCASLPGYGIMMAIKPVLREQVIQVMISLGMSAVLSLLVSATVSTFFRTTAAATAVAYGILISIFAGTMVIWANRDAPFSHAFVEKVLAVNPMAGALNAMQVAGFESYNLVPLTWWVTGVTCVLLMCVLQFRTWQLCQPD</sequence>
<dbReference type="KEGG" id="fmr:Fuma_00940"/>